<evidence type="ECO:0000256" key="10">
    <source>
        <dbReference type="SAM" id="MobiDB-lite"/>
    </source>
</evidence>
<dbReference type="STRING" id="1220924.W2RPF6"/>
<dbReference type="OrthoDB" id="60955at2759"/>
<evidence type="ECO:0000313" key="12">
    <source>
        <dbReference type="EMBL" id="ETN37588.1"/>
    </source>
</evidence>
<evidence type="ECO:0000256" key="5">
    <source>
        <dbReference type="ARBA" id="ARBA00022737"/>
    </source>
</evidence>
<feature type="compositionally biased region" description="Polar residues" evidence="10">
    <location>
        <begin position="947"/>
        <end position="960"/>
    </location>
</feature>
<dbReference type="Gene3D" id="2.130.10.10">
    <property type="entry name" value="YVTN repeat-like/Quinoprotein amine dehydrogenase"/>
    <property type="match status" value="2"/>
</dbReference>
<evidence type="ECO:0000313" key="13">
    <source>
        <dbReference type="Proteomes" id="UP000030752"/>
    </source>
</evidence>
<sequence>MSEPPSFSQFQTLPPPPPAPPLPPPRLGPLQRFIAPLGLSKGSRPVTNRASSSTGNAARPAARRSSGSLTSTSSVQHRTGIPIAAIDINRTKTHAILAGRDILKTVRVHEGKATEDFNLRSSIVSYASTHGSPQGDAATRRREYLPARDVKWSTGELYPHIVATAAINGRISLYDVNAAGSRIELAWLHEHTGQVNKIDIDPFAGRYLLSASQDKSVKLWDIRDPKATKSKSKFDVRTAVRHVCWSPTDGNDFDFAVCADGGMIQNWDARNPLGPKVSIHAHERGCYSLDWHPDGRHVVSGGFDKYVRVWDFKSDSRRQKPVYQFRVPQAVRSVSWRPISENEHHVWRTSQIATTYHESDPRIHVWDLKRPSLPYVELADLNQPANDFLWASNNHIWTAADDGVFNQYDASALPRTDETLPPSAISWLPGGQNAMFLEERIPRNNIHFDPSAFLSIPKDKLSSGDESVKFKDAVVDEFDWPSINTSSRSRQVRDLSQRSDVSRASSPSEKRHIQQLDKTVNAGYLLLQNDQLGAIGSVPSAPEDMEVASFLANNYAPIASESQRRKEPELVLSRLETSFMKNADVCDEVALHRLAQSWRMIAAVVIPELQDWVANNRAARTYEAEQRKTRRKAESPSSKIDASPTFSKMSARDRSSRLDSKDSKLMSNLFRGLKDLGKSSEQDSSSNMTTPMARPLPDSPKSTTQDKRAVGSPTPLSVIEDIPPLPESLLNSHATAAAAAYALNDDEAAPPSSLTSPRRKKHDQLQPTASHGKSSLLSSSQALDPSEPVPRASPFLQAQRQEERRAALRDYRAQARPIFSLETQAKDPDYSHVSKHDSAESFPMFSASTGSSHKARSMGLSASSQEPNTSRPQRQDSWLSREDSTESSSASAWTSGRAGRDSYAEQSVSMREFSFGADAPPFNMDDTPELEKEDDFPSDAADVQAPTRVTSQDPAVSSSPEVFEFDHGSSPAKPRIHALNPIMKRATDKDKVAARAVSVSVRELEDAEIGKEQIIFQDLRPIDMSTYQPKLPFAWSSLPLLCHLIAYDIDSGVACAQFSAHLLLHLMPYFFTVTSGYASTLKQAPESLAERLMRPELAERIIESTLRKHLSFLHQLHLFVPLVALRKSCVDLGLERVSPSGAQQTTERSVSSNDPFVLATACSRCGSAMAAGQNVCGSCAQSRATCAVCFGLRPNKTSDTAAWVVCQSCGHATHFVCMQRWQSQAGADGNCPSEGCGCDCTPGRLRKARIERQAKAYDEKKLIRGAGTTSAKRDSVRASHSPAVDRTRAVMRAASGERAAQSGDERGGRRASGRSSMGNIVSSSRKSVRLVTPGEERNPAA</sequence>
<evidence type="ECO:0000256" key="9">
    <source>
        <dbReference type="PROSITE-ProRule" id="PRU00221"/>
    </source>
</evidence>
<dbReference type="Pfam" id="PF00400">
    <property type="entry name" value="WD40"/>
    <property type="match status" value="2"/>
</dbReference>
<dbReference type="RefSeq" id="XP_008719757.1">
    <property type="nucleotide sequence ID" value="XM_008721535.1"/>
</dbReference>
<keyword evidence="13" id="KW-1185">Reference proteome</keyword>
<feature type="domain" description="RING-type" evidence="11">
    <location>
        <begin position="1186"/>
        <end position="1232"/>
    </location>
</feature>
<feature type="region of interest" description="Disordered" evidence="10">
    <location>
        <begin position="1"/>
        <end position="76"/>
    </location>
</feature>
<dbReference type="InterPro" id="IPR001680">
    <property type="entry name" value="WD40_rpt"/>
</dbReference>
<proteinExistence type="inferred from homology"/>
<feature type="compositionally biased region" description="Basic and acidic residues" evidence="10">
    <location>
        <begin position="672"/>
        <end position="681"/>
    </location>
</feature>
<feature type="compositionally biased region" description="Low complexity" evidence="10">
    <location>
        <begin position="57"/>
        <end position="74"/>
    </location>
</feature>
<dbReference type="InterPro" id="IPR036322">
    <property type="entry name" value="WD40_repeat_dom_sf"/>
</dbReference>
<dbReference type="InterPro" id="IPR015943">
    <property type="entry name" value="WD40/YVTN_repeat-like_dom_sf"/>
</dbReference>
<comment type="similarity">
    <text evidence="1">Belongs to the WD repeat RTC1 family.</text>
</comment>
<evidence type="ECO:0000256" key="4">
    <source>
        <dbReference type="ARBA" id="ARBA00022723"/>
    </source>
</evidence>
<feature type="compositionally biased region" description="Polar residues" evidence="10">
    <location>
        <begin position="45"/>
        <end position="56"/>
    </location>
</feature>
<feature type="compositionally biased region" description="Low complexity" evidence="10">
    <location>
        <begin position="886"/>
        <end position="897"/>
    </location>
</feature>
<dbReference type="GO" id="GO:0061700">
    <property type="term" value="C:GATOR2 complex"/>
    <property type="evidence" value="ECO:0007669"/>
    <property type="project" value="TreeGrafter"/>
</dbReference>
<dbReference type="InterPro" id="IPR001841">
    <property type="entry name" value="Znf_RING"/>
</dbReference>
<evidence type="ECO:0000256" key="6">
    <source>
        <dbReference type="ARBA" id="ARBA00022771"/>
    </source>
</evidence>
<dbReference type="eggNOG" id="KOG0269">
    <property type="taxonomic scope" value="Eukaryota"/>
</dbReference>
<keyword evidence="3 9" id="KW-0853">WD repeat</keyword>
<dbReference type="PROSITE" id="PS00678">
    <property type="entry name" value="WD_REPEATS_1"/>
    <property type="match status" value="2"/>
</dbReference>
<feature type="compositionally biased region" description="Basic and acidic residues" evidence="10">
    <location>
        <begin position="824"/>
        <end position="839"/>
    </location>
</feature>
<keyword evidence="4" id="KW-0479">Metal-binding</keyword>
<feature type="region of interest" description="Disordered" evidence="10">
    <location>
        <begin position="489"/>
        <end position="513"/>
    </location>
</feature>
<reference evidence="12 13" key="1">
    <citation type="submission" date="2013-03" db="EMBL/GenBank/DDBJ databases">
        <title>The Genome Sequence of Phialophora europaea CBS 101466.</title>
        <authorList>
            <consortium name="The Broad Institute Genomics Platform"/>
            <person name="Cuomo C."/>
            <person name="de Hoog S."/>
            <person name="Gorbushina A."/>
            <person name="Walker B."/>
            <person name="Young S.K."/>
            <person name="Zeng Q."/>
            <person name="Gargeya S."/>
            <person name="Fitzgerald M."/>
            <person name="Haas B."/>
            <person name="Abouelleil A."/>
            <person name="Allen A.W."/>
            <person name="Alvarado L."/>
            <person name="Arachchi H.M."/>
            <person name="Berlin A.M."/>
            <person name="Chapman S.B."/>
            <person name="Gainer-Dewar J."/>
            <person name="Goldberg J."/>
            <person name="Griggs A."/>
            <person name="Gujja S."/>
            <person name="Hansen M."/>
            <person name="Howarth C."/>
            <person name="Imamovic A."/>
            <person name="Ireland A."/>
            <person name="Larimer J."/>
            <person name="McCowan C."/>
            <person name="Murphy C."/>
            <person name="Pearson M."/>
            <person name="Poon T.W."/>
            <person name="Priest M."/>
            <person name="Roberts A."/>
            <person name="Saif S."/>
            <person name="Shea T."/>
            <person name="Sisk P."/>
            <person name="Sykes S."/>
            <person name="Wortman J."/>
            <person name="Nusbaum C."/>
            <person name="Birren B."/>
        </authorList>
    </citation>
    <scope>NUCLEOTIDE SEQUENCE [LARGE SCALE GENOMIC DNA]</scope>
    <source>
        <strain evidence="12 13">CBS 101466</strain>
    </source>
</reference>
<dbReference type="SUPFAM" id="SSF50978">
    <property type="entry name" value="WD40 repeat-like"/>
    <property type="match status" value="1"/>
</dbReference>
<dbReference type="InParanoid" id="W2RPF6"/>
<feature type="compositionally biased region" description="Basic and acidic residues" evidence="10">
    <location>
        <begin position="491"/>
        <end position="501"/>
    </location>
</feature>
<evidence type="ECO:0000256" key="3">
    <source>
        <dbReference type="ARBA" id="ARBA00022574"/>
    </source>
</evidence>
<keyword evidence="7" id="KW-0862">Zinc</keyword>
<feature type="compositionally biased region" description="Polar residues" evidence="10">
    <location>
        <begin position="860"/>
        <end position="876"/>
    </location>
</feature>
<feature type="repeat" description="WD" evidence="9">
    <location>
        <begin position="188"/>
        <end position="230"/>
    </location>
</feature>
<dbReference type="Proteomes" id="UP000030752">
    <property type="component" value="Unassembled WGS sequence"/>
</dbReference>
<organism evidence="12 13">
    <name type="scientific">Cyphellophora europaea (strain CBS 101466)</name>
    <name type="common">Phialophora europaea</name>
    <dbReference type="NCBI Taxonomy" id="1220924"/>
    <lineage>
        <taxon>Eukaryota</taxon>
        <taxon>Fungi</taxon>
        <taxon>Dikarya</taxon>
        <taxon>Ascomycota</taxon>
        <taxon>Pezizomycotina</taxon>
        <taxon>Eurotiomycetes</taxon>
        <taxon>Chaetothyriomycetidae</taxon>
        <taxon>Chaetothyriales</taxon>
        <taxon>Cyphellophoraceae</taxon>
        <taxon>Cyphellophora</taxon>
    </lineage>
</organism>
<evidence type="ECO:0000256" key="7">
    <source>
        <dbReference type="ARBA" id="ARBA00022833"/>
    </source>
</evidence>
<dbReference type="InterPro" id="IPR019775">
    <property type="entry name" value="WD40_repeat_CS"/>
</dbReference>
<evidence type="ECO:0000256" key="2">
    <source>
        <dbReference type="ARBA" id="ARBA00015098"/>
    </source>
</evidence>
<gene>
    <name evidence="12" type="ORF">HMPREF1541_07210</name>
</gene>
<dbReference type="PROSITE" id="PS50089">
    <property type="entry name" value="ZF_RING_2"/>
    <property type="match status" value="1"/>
</dbReference>
<dbReference type="GO" id="GO:0008270">
    <property type="term" value="F:zinc ion binding"/>
    <property type="evidence" value="ECO:0007669"/>
    <property type="project" value="UniProtKB-KW"/>
</dbReference>
<feature type="compositionally biased region" description="Basic and acidic residues" evidence="10">
    <location>
        <begin position="650"/>
        <end position="664"/>
    </location>
</feature>
<feature type="compositionally biased region" description="Basic and acidic residues" evidence="10">
    <location>
        <begin position="1271"/>
        <end position="1288"/>
    </location>
</feature>
<evidence type="ECO:0000256" key="1">
    <source>
        <dbReference type="ARBA" id="ARBA00008863"/>
    </source>
</evidence>
<feature type="repeat" description="WD" evidence="9">
    <location>
        <begin position="279"/>
        <end position="320"/>
    </location>
</feature>
<dbReference type="InterPro" id="IPR037590">
    <property type="entry name" value="WDR24"/>
</dbReference>
<dbReference type="PROSITE" id="PS50294">
    <property type="entry name" value="WD_REPEATS_REGION"/>
    <property type="match status" value="2"/>
</dbReference>
<evidence type="ECO:0000256" key="8">
    <source>
        <dbReference type="PROSITE-ProRule" id="PRU00175"/>
    </source>
</evidence>
<feature type="compositionally biased region" description="Polar residues" evidence="10">
    <location>
        <begin position="635"/>
        <end position="648"/>
    </location>
</feature>
<dbReference type="EMBL" id="KB822723">
    <property type="protein sequence ID" value="ETN37588.1"/>
    <property type="molecule type" value="Genomic_DNA"/>
</dbReference>
<dbReference type="GO" id="GO:0005829">
    <property type="term" value="C:cytosol"/>
    <property type="evidence" value="ECO:0007669"/>
    <property type="project" value="TreeGrafter"/>
</dbReference>
<feature type="compositionally biased region" description="Pro residues" evidence="10">
    <location>
        <begin position="13"/>
        <end position="27"/>
    </location>
</feature>
<feature type="region of interest" description="Disordered" evidence="10">
    <location>
        <begin position="747"/>
        <end position="974"/>
    </location>
</feature>
<dbReference type="GO" id="GO:0016239">
    <property type="term" value="P:positive regulation of macroautophagy"/>
    <property type="evidence" value="ECO:0007669"/>
    <property type="project" value="TreeGrafter"/>
</dbReference>
<evidence type="ECO:0000259" key="11">
    <source>
        <dbReference type="PROSITE" id="PS50089"/>
    </source>
</evidence>
<keyword evidence="6 8" id="KW-0863">Zinc-finger</keyword>
<dbReference type="SMART" id="SM00320">
    <property type="entry name" value="WD40"/>
    <property type="match status" value="6"/>
</dbReference>
<dbReference type="GeneID" id="19974549"/>
<keyword evidence="5" id="KW-0677">Repeat</keyword>
<feature type="compositionally biased region" description="Acidic residues" evidence="10">
    <location>
        <begin position="926"/>
        <end position="937"/>
    </location>
</feature>
<accession>W2RPF6</accession>
<dbReference type="PROSITE" id="PS50082">
    <property type="entry name" value="WD_REPEATS_2"/>
    <property type="match status" value="2"/>
</dbReference>
<feature type="compositionally biased region" description="Polar residues" evidence="10">
    <location>
        <begin position="1"/>
        <end position="12"/>
    </location>
</feature>
<protein>
    <recommendedName>
        <fullName evidence="2">Restriction of telomere capping protein 1</fullName>
    </recommendedName>
</protein>
<dbReference type="HOGENOM" id="CLU_002874_0_0_1"/>
<dbReference type="GO" id="GO:1904263">
    <property type="term" value="P:positive regulation of TORC1 signaling"/>
    <property type="evidence" value="ECO:0007669"/>
    <property type="project" value="TreeGrafter"/>
</dbReference>
<feature type="region of interest" description="Disordered" evidence="10">
    <location>
        <begin position="1265"/>
        <end position="1341"/>
    </location>
</feature>
<dbReference type="PANTHER" id="PTHR46200:SF1">
    <property type="entry name" value="GATOR COMPLEX PROTEIN WDR24"/>
    <property type="match status" value="1"/>
</dbReference>
<dbReference type="VEuPathDB" id="FungiDB:HMPREF1541_07210"/>
<name>W2RPF6_CYPE1</name>
<dbReference type="PANTHER" id="PTHR46200">
    <property type="entry name" value="GATOR COMPLEX PROTEIN WDR24"/>
    <property type="match status" value="1"/>
</dbReference>
<feature type="region of interest" description="Disordered" evidence="10">
    <location>
        <begin position="621"/>
        <end position="722"/>
    </location>
</feature>
<dbReference type="GO" id="GO:0005774">
    <property type="term" value="C:vacuolar membrane"/>
    <property type="evidence" value="ECO:0007669"/>
    <property type="project" value="TreeGrafter"/>
</dbReference>
<feature type="compositionally biased region" description="Basic and acidic residues" evidence="10">
    <location>
        <begin position="800"/>
        <end position="813"/>
    </location>
</feature>